<evidence type="ECO:0000313" key="3">
    <source>
        <dbReference type="Proteomes" id="UP000015105"/>
    </source>
</evidence>
<dbReference type="AlphaFoldDB" id="A0A453T4N5"/>
<reference evidence="3" key="2">
    <citation type="journal article" date="2017" name="Nat. Plants">
        <title>The Aegilops tauschii genome reveals multiple impacts of transposons.</title>
        <authorList>
            <person name="Zhao G."/>
            <person name="Zou C."/>
            <person name="Li K."/>
            <person name="Wang K."/>
            <person name="Li T."/>
            <person name="Gao L."/>
            <person name="Zhang X."/>
            <person name="Wang H."/>
            <person name="Yang Z."/>
            <person name="Liu X."/>
            <person name="Jiang W."/>
            <person name="Mao L."/>
            <person name="Kong X."/>
            <person name="Jiao Y."/>
            <person name="Jia J."/>
        </authorList>
    </citation>
    <scope>NUCLEOTIDE SEQUENCE [LARGE SCALE GENOMIC DNA]</scope>
    <source>
        <strain evidence="3">cv. AL8/78</strain>
    </source>
</reference>
<keyword evidence="3" id="KW-1185">Reference proteome</keyword>
<organism evidence="2 3">
    <name type="scientific">Aegilops tauschii subsp. strangulata</name>
    <name type="common">Goatgrass</name>
    <dbReference type="NCBI Taxonomy" id="200361"/>
    <lineage>
        <taxon>Eukaryota</taxon>
        <taxon>Viridiplantae</taxon>
        <taxon>Streptophyta</taxon>
        <taxon>Embryophyta</taxon>
        <taxon>Tracheophyta</taxon>
        <taxon>Spermatophyta</taxon>
        <taxon>Magnoliopsida</taxon>
        <taxon>Liliopsida</taxon>
        <taxon>Poales</taxon>
        <taxon>Poaceae</taxon>
        <taxon>BOP clade</taxon>
        <taxon>Pooideae</taxon>
        <taxon>Triticodae</taxon>
        <taxon>Triticeae</taxon>
        <taxon>Triticinae</taxon>
        <taxon>Aegilops</taxon>
    </lineage>
</organism>
<dbReference type="Gramene" id="AET7Gv21236800.3">
    <property type="protein sequence ID" value="AET7Gv21236800.3"/>
    <property type="gene ID" value="AET7Gv21236800"/>
</dbReference>
<reference evidence="2" key="5">
    <citation type="journal article" date="2021" name="G3 (Bethesda)">
        <title>Aegilops tauschii genome assembly Aet v5.0 features greater sequence contiguity and improved annotation.</title>
        <authorList>
            <person name="Wang L."/>
            <person name="Zhu T."/>
            <person name="Rodriguez J.C."/>
            <person name="Deal K.R."/>
            <person name="Dubcovsky J."/>
            <person name="McGuire P.E."/>
            <person name="Lux T."/>
            <person name="Spannagl M."/>
            <person name="Mayer K.F.X."/>
            <person name="Baldrich P."/>
            <person name="Meyers B.C."/>
            <person name="Huo N."/>
            <person name="Gu Y.Q."/>
            <person name="Zhou H."/>
            <person name="Devos K.M."/>
            <person name="Bennetzen J.L."/>
            <person name="Unver T."/>
            <person name="Budak H."/>
            <person name="Gulick P.J."/>
            <person name="Galiba G."/>
            <person name="Kalapos B."/>
            <person name="Nelson D.R."/>
            <person name="Li P."/>
            <person name="You F.M."/>
            <person name="Luo M.C."/>
            <person name="Dvorak J."/>
        </authorList>
    </citation>
    <scope>NUCLEOTIDE SEQUENCE [LARGE SCALE GENOMIC DNA]</scope>
    <source>
        <strain evidence="2">cv. AL8/78</strain>
    </source>
</reference>
<reference evidence="2" key="4">
    <citation type="submission" date="2019-03" db="UniProtKB">
        <authorList>
            <consortium name="EnsemblPlants"/>
        </authorList>
    </citation>
    <scope>IDENTIFICATION</scope>
</reference>
<reference evidence="3" key="1">
    <citation type="journal article" date="2014" name="Science">
        <title>Ancient hybridizations among the ancestral genomes of bread wheat.</title>
        <authorList>
            <consortium name="International Wheat Genome Sequencing Consortium,"/>
            <person name="Marcussen T."/>
            <person name="Sandve S.R."/>
            <person name="Heier L."/>
            <person name="Spannagl M."/>
            <person name="Pfeifer M."/>
            <person name="Jakobsen K.S."/>
            <person name="Wulff B.B."/>
            <person name="Steuernagel B."/>
            <person name="Mayer K.F."/>
            <person name="Olsen O.A."/>
        </authorList>
    </citation>
    <scope>NUCLEOTIDE SEQUENCE [LARGE SCALE GENOMIC DNA]</scope>
    <source>
        <strain evidence="3">cv. AL8/78</strain>
    </source>
</reference>
<protein>
    <submittedName>
        <fullName evidence="2">Uncharacterized protein</fullName>
    </submittedName>
</protein>
<accession>A0A453T4N5</accession>
<evidence type="ECO:0000313" key="2">
    <source>
        <dbReference type="EnsemblPlants" id="AET7Gv21236800.3"/>
    </source>
</evidence>
<reference evidence="2" key="3">
    <citation type="journal article" date="2017" name="Nature">
        <title>Genome sequence of the progenitor of the wheat D genome Aegilops tauschii.</title>
        <authorList>
            <person name="Luo M.C."/>
            <person name="Gu Y.Q."/>
            <person name="Puiu D."/>
            <person name="Wang H."/>
            <person name="Twardziok S.O."/>
            <person name="Deal K.R."/>
            <person name="Huo N."/>
            <person name="Zhu T."/>
            <person name="Wang L."/>
            <person name="Wang Y."/>
            <person name="McGuire P.E."/>
            <person name="Liu S."/>
            <person name="Long H."/>
            <person name="Ramasamy R.K."/>
            <person name="Rodriguez J.C."/>
            <person name="Van S.L."/>
            <person name="Yuan L."/>
            <person name="Wang Z."/>
            <person name="Xia Z."/>
            <person name="Xiao L."/>
            <person name="Anderson O.D."/>
            <person name="Ouyang S."/>
            <person name="Liang Y."/>
            <person name="Zimin A.V."/>
            <person name="Pertea G."/>
            <person name="Qi P."/>
            <person name="Bennetzen J.L."/>
            <person name="Dai X."/>
            <person name="Dawson M.W."/>
            <person name="Muller H.G."/>
            <person name="Kugler K."/>
            <person name="Rivarola-Duarte L."/>
            <person name="Spannagl M."/>
            <person name="Mayer K.F.X."/>
            <person name="Lu F.H."/>
            <person name="Bevan M.W."/>
            <person name="Leroy P."/>
            <person name="Li P."/>
            <person name="You F.M."/>
            <person name="Sun Q."/>
            <person name="Liu Z."/>
            <person name="Lyons E."/>
            <person name="Wicker T."/>
            <person name="Salzberg S.L."/>
            <person name="Devos K.M."/>
            <person name="Dvorak J."/>
        </authorList>
    </citation>
    <scope>NUCLEOTIDE SEQUENCE [LARGE SCALE GENOMIC DNA]</scope>
    <source>
        <strain evidence="2">cv. AL8/78</strain>
    </source>
</reference>
<sequence>LTGALSDRVRLPKAKTSPPRSPVVSPPLRETFSSWEGDETVARPECPNSFSAPGSSSPVLLTATRLIRSSSPPYSDTIFCWGSSTERLLPQHSYTGTRGDGSRSPCQ</sequence>
<dbReference type="EnsemblPlants" id="AET7Gv21236800.3">
    <property type="protein sequence ID" value="AET7Gv21236800.3"/>
    <property type="gene ID" value="AET7Gv21236800"/>
</dbReference>
<feature type="region of interest" description="Disordered" evidence="1">
    <location>
        <begin position="1"/>
        <end position="56"/>
    </location>
</feature>
<dbReference type="Proteomes" id="UP000015105">
    <property type="component" value="Chromosome 7D"/>
</dbReference>
<evidence type="ECO:0000256" key="1">
    <source>
        <dbReference type="SAM" id="MobiDB-lite"/>
    </source>
</evidence>
<name>A0A453T4N5_AEGTS</name>
<proteinExistence type="predicted"/>